<gene>
    <name evidence="2" type="ORF">Zm00014a_022884</name>
</gene>
<dbReference type="EMBL" id="NCVQ01000009">
    <property type="protein sequence ID" value="PWZ09861.1"/>
    <property type="molecule type" value="Genomic_DNA"/>
</dbReference>
<dbReference type="AlphaFoldDB" id="A0A3L6DQK2"/>
<keyword evidence="1" id="KW-0812">Transmembrane</keyword>
<proteinExistence type="predicted"/>
<comment type="caution">
    <text evidence="2">The sequence shown here is derived from an EMBL/GenBank/DDBJ whole genome shotgun (WGS) entry which is preliminary data.</text>
</comment>
<sequence>MVRSRIFLLCYMFCLPLLEHILFEISCFLGLIRCPDGNNSACGMNRSQYLLPFCSLCQLLFTLLADHLRMGNSYSCFIHVLACQVLFFCANFASA</sequence>
<protein>
    <submittedName>
        <fullName evidence="2">Uncharacterized protein</fullName>
    </submittedName>
</protein>
<evidence type="ECO:0000313" key="2">
    <source>
        <dbReference type="EMBL" id="PWZ09861.1"/>
    </source>
</evidence>
<feature type="transmembrane region" description="Helical" evidence="1">
    <location>
        <begin position="76"/>
        <end position="94"/>
    </location>
</feature>
<accession>A0A3L6DQK2</accession>
<name>A0A3L6DQK2_MAIZE</name>
<dbReference type="Proteomes" id="UP000251960">
    <property type="component" value="Chromosome 8"/>
</dbReference>
<evidence type="ECO:0000256" key="1">
    <source>
        <dbReference type="SAM" id="Phobius"/>
    </source>
</evidence>
<organism evidence="2">
    <name type="scientific">Zea mays</name>
    <name type="common">Maize</name>
    <dbReference type="NCBI Taxonomy" id="4577"/>
    <lineage>
        <taxon>Eukaryota</taxon>
        <taxon>Viridiplantae</taxon>
        <taxon>Streptophyta</taxon>
        <taxon>Embryophyta</taxon>
        <taxon>Tracheophyta</taxon>
        <taxon>Spermatophyta</taxon>
        <taxon>Magnoliopsida</taxon>
        <taxon>Liliopsida</taxon>
        <taxon>Poales</taxon>
        <taxon>Poaceae</taxon>
        <taxon>PACMAD clade</taxon>
        <taxon>Panicoideae</taxon>
        <taxon>Andropogonodae</taxon>
        <taxon>Andropogoneae</taxon>
        <taxon>Tripsacinae</taxon>
        <taxon>Zea</taxon>
    </lineage>
</organism>
<keyword evidence="1" id="KW-1133">Transmembrane helix</keyword>
<reference evidence="2" key="1">
    <citation type="journal article" date="2018" name="Nat. Genet.">
        <title>Extensive intraspecific gene order and gene structural variations between Mo17 and other maize genomes.</title>
        <authorList>
            <person name="Sun S."/>
            <person name="Zhou Y."/>
            <person name="Chen J."/>
            <person name="Shi J."/>
            <person name="Zhao H."/>
            <person name="Zhao H."/>
            <person name="Song W."/>
            <person name="Zhang M."/>
            <person name="Cui Y."/>
            <person name="Dong X."/>
            <person name="Liu H."/>
            <person name="Ma X."/>
            <person name="Jiao Y."/>
            <person name="Wang B."/>
            <person name="Wei X."/>
            <person name="Stein J.C."/>
            <person name="Glaubitz J.C."/>
            <person name="Lu F."/>
            <person name="Yu G."/>
            <person name="Liang C."/>
            <person name="Fengler K."/>
            <person name="Li B."/>
            <person name="Rafalski A."/>
            <person name="Schnable P.S."/>
            <person name="Ware D.H."/>
            <person name="Buckler E.S."/>
            <person name="Lai J."/>
        </authorList>
    </citation>
    <scope>NUCLEOTIDE SEQUENCE [LARGE SCALE GENOMIC DNA]</scope>
    <source>
        <tissue evidence="2">Seedling</tissue>
    </source>
</reference>
<keyword evidence="1" id="KW-0472">Membrane</keyword>